<dbReference type="AlphaFoldDB" id="A0A1I6IBT6"/>
<name>A0A1I6IBT6_9RHOB</name>
<dbReference type="Pfam" id="PF00535">
    <property type="entry name" value="Glycos_transf_2"/>
    <property type="match status" value="1"/>
</dbReference>
<sequence>MPCKNAAATIASAIASVQAQTLHNWELVVADDGSADGSQEIVAQLAKGDPRIKLLDHTGGPSGASAARNRALDQATGRYIAFLDADDLWLPEKLETQIGEMQARSSAFSCSAYRVRRDGKADIVRRPPAEITRQALLNGNRIGCLTAVYDSALLGKQLMPDIPLRHDYALWLHLLTLTEAALGLQQVLAIHHRHTGSLSSNVGRASLATWNMLRTEAGLNPLQASNTLVRHLLGRLFRG</sequence>
<dbReference type="PANTHER" id="PTHR22916">
    <property type="entry name" value="GLYCOSYLTRANSFERASE"/>
    <property type="match status" value="1"/>
</dbReference>
<proteinExistence type="predicted"/>
<accession>A0A1I6IBT6</accession>
<dbReference type="GO" id="GO:0016758">
    <property type="term" value="F:hexosyltransferase activity"/>
    <property type="evidence" value="ECO:0007669"/>
    <property type="project" value="UniProtKB-ARBA"/>
</dbReference>
<dbReference type="OrthoDB" id="5291101at2"/>
<evidence type="ECO:0000313" key="3">
    <source>
        <dbReference type="Proteomes" id="UP000199658"/>
    </source>
</evidence>
<dbReference type="STRING" id="670154.SAMN04488002_3649"/>
<protein>
    <submittedName>
        <fullName evidence="2">Glycosyl transferase family 2</fullName>
    </submittedName>
</protein>
<reference evidence="3" key="1">
    <citation type="submission" date="2016-10" db="EMBL/GenBank/DDBJ databases">
        <authorList>
            <person name="Varghese N."/>
            <person name="Submissions S."/>
        </authorList>
    </citation>
    <scope>NUCLEOTIDE SEQUENCE [LARGE SCALE GENOMIC DNA]</scope>
    <source>
        <strain evidence="3">DSM 26921</strain>
    </source>
</reference>
<keyword evidence="3" id="KW-1185">Reference proteome</keyword>
<feature type="domain" description="Glycosyltransferase 2-like" evidence="1">
    <location>
        <begin position="1"/>
        <end position="126"/>
    </location>
</feature>
<gene>
    <name evidence="2" type="ORF">SAMN04488002_3649</name>
</gene>
<dbReference type="InterPro" id="IPR029044">
    <property type="entry name" value="Nucleotide-diphossugar_trans"/>
</dbReference>
<organism evidence="2 3">
    <name type="scientific">Litoreibacter janthinus</name>
    <dbReference type="NCBI Taxonomy" id="670154"/>
    <lineage>
        <taxon>Bacteria</taxon>
        <taxon>Pseudomonadati</taxon>
        <taxon>Pseudomonadota</taxon>
        <taxon>Alphaproteobacteria</taxon>
        <taxon>Rhodobacterales</taxon>
        <taxon>Roseobacteraceae</taxon>
        <taxon>Litoreibacter</taxon>
    </lineage>
</organism>
<evidence type="ECO:0000313" key="2">
    <source>
        <dbReference type="EMBL" id="SFR64153.1"/>
    </source>
</evidence>
<dbReference type="InterPro" id="IPR001173">
    <property type="entry name" value="Glyco_trans_2-like"/>
</dbReference>
<dbReference type="Proteomes" id="UP000199658">
    <property type="component" value="Unassembled WGS sequence"/>
</dbReference>
<keyword evidence="2" id="KW-0808">Transferase</keyword>
<dbReference type="EMBL" id="FOYO01000002">
    <property type="protein sequence ID" value="SFR64153.1"/>
    <property type="molecule type" value="Genomic_DNA"/>
</dbReference>
<dbReference type="Gene3D" id="3.90.550.10">
    <property type="entry name" value="Spore Coat Polysaccharide Biosynthesis Protein SpsA, Chain A"/>
    <property type="match status" value="1"/>
</dbReference>
<evidence type="ECO:0000259" key="1">
    <source>
        <dbReference type="Pfam" id="PF00535"/>
    </source>
</evidence>
<dbReference type="PANTHER" id="PTHR22916:SF3">
    <property type="entry name" value="UDP-GLCNAC:BETAGAL BETA-1,3-N-ACETYLGLUCOSAMINYLTRANSFERASE-LIKE PROTEIN 1"/>
    <property type="match status" value="1"/>
</dbReference>
<dbReference type="SUPFAM" id="SSF53448">
    <property type="entry name" value="Nucleotide-diphospho-sugar transferases"/>
    <property type="match status" value="1"/>
</dbReference>